<sequence>MDILHRFALLLDRHPVVFAHLMMALGALLLGAVVLWGRKGTTAHRSLGWTWVALMAGVAISGAFIRDYHLPNLFGFTPIHLFVVFVAWQLPRAVLYARRGQLEAHRKAMRGLYQGGCLVAGAFTLLPGRFLGTMLWRQVGLMS</sequence>
<dbReference type="AlphaFoldDB" id="A0A3S2VV74"/>
<dbReference type="RefSeq" id="WP_128199858.1">
    <property type="nucleotide sequence ID" value="NZ_SACT01000007.1"/>
</dbReference>
<proteinExistence type="predicted"/>
<keyword evidence="1" id="KW-0812">Transmembrane</keyword>
<dbReference type="Pfam" id="PF10067">
    <property type="entry name" value="DUF2306"/>
    <property type="match status" value="1"/>
</dbReference>
<keyword evidence="1" id="KW-0472">Membrane</keyword>
<feature type="transmembrane region" description="Helical" evidence="1">
    <location>
        <begin position="48"/>
        <end position="65"/>
    </location>
</feature>
<evidence type="ECO:0000313" key="2">
    <source>
        <dbReference type="EMBL" id="RVT49686.1"/>
    </source>
</evidence>
<evidence type="ECO:0000256" key="1">
    <source>
        <dbReference type="SAM" id="Phobius"/>
    </source>
</evidence>
<feature type="transmembrane region" description="Helical" evidence="1">
    <location>
        <begin position="71"/>
        <end position="90"/>
    </location>
</feature>
<comment type="caution">
    <text evidence="2">The sequence shown here is derived from an EMBL/GenBank/DDBJ whole genome shotgun (WGS) entry which is preliminary data.</text>
</comment>
<keyword evidence="3" id="KW-1185">Reference proteome</keyword>
<accession>A0A3S2VV74</accession>
<dbReference type="InterPro" id="IPR018750">
    <property type="entry name" value="DUF2306_membrane"/>
</dbReference>
<dbReference type="EMBL" id="SACT01000007">
    <property type="protein sequence ID" value="RVT49686.1"/>
    <property type="molecule type" value="Genomic_DNA"/>
</dbReference>
<feature type="transmembrane region" description="Helical" evidence="1">
    <location>
        <begin position="16"/>
        <end position="36"/>
    </location>
</feature>
<organism evidence="2 3">
    <name type="scientific">Rubrivivax albus</name>
    <dbReference type="NCBI Taxonomy" id="2499835"/>
    <lineage>
        <taxon>Bacteria</taxon>
        <taxon>Pseudomonadati</taxon>
        <taxon>Pseudomonadota</taxon>
        <taxon>Betaproteobacteria</taxon>
        <taxon>Burkholderiales</taxon>
        <taxon>Sphaerotilaceae</taxon>
        <taxon>Rubrivivax</taxon>
    </lineage>
</organism>
<evidence type="ECO:0000313" key="3">
    <source>
        <dbReference type="Proteomes" id="UP000288178"/>
    </source>
</evidence>
<name>A0A3S2VV74_9BURK</name>
<keyword evidence="1" id="KW-1133">Transmembrane helix</keyword>
<protein>
    <submittedName>
        <fullName evidence="2">DUF2306 domain-containing protein</fullName>
    </submittedName>
</protein>
<gene>
    <name evidence="2" type="ORF">ENE75_18760</name>
</gene>
<feature type="transmembrane region" description="Helical" evidence="1">
    <location>
        <begin position="111"/>
        <end position="136"/>
    </location>
</feature>
<reference evidence="2 3" key="1">
    <citation type="submission" date="2019-01" db="EMBL/GenBank/DDBJ databases">
        <authorList>
            <person name="Chen W.-M."/>
        </authorList>
    </citation>
    <scope>NUCLEOTIDE SEQUENCE [LARGE SCALE GENOMIC DNA]</scope>
    <source>
        <strain evidence="2 3">ICH-3</strain>
    </source>
</reference>
<dbReference type="OrthoDB" id="3749011at2"/>
<dbReference type="Proteomes" id="UP000288178">
    <property type="component" value="Unassembled WGS sequence"/>
</dbReference>